<dbReference type="EMBL" id="BLAG01000020">
    <property type="protein sequence ID" value="GES33673.1"/>
    <property type="molecule type" value="Genomic_DNA"/>
</dbReference>
<proteinExistence type="predicted"/>
<protein>
    <recommendedName>
        <fullName evidence="3">N-acetyltransferase domain-containing protein</fullName>
    </recommendedName>
</protein>
<evidence type="ECO:0000313" key="1">
    <source>
        <dbReference type="EMBL" id="GES33673.1"/>
    </source>
</evidence>
<sequence length="206" mass="23331">MSHRKDVDFEFIPVLTEGDERLLDEALSQLFSYVSTDGPVWRTAAQRQRIVRDERKSHVVVRSSGCTVGAISWSPGQTPGFFRLSVSSSDDKAWTIQLIEESIRKAVSLLTRSSEVKRVELLVPTYSEVLVEYLTERDYFEVEGVLRNRFFIDGGYWPAVICCANLAAFLAGDRREPGDRQELLAALREKTLEDLTAAHDGTSWRT</sequence>
<accession>A0A5J4LHU8</accession>
<dbReference type="AlphaFoldDB" id="A0A5J4LHU8"/>
<comment type="caution">
    <text evidence="1">The sequence shown here is derived from an EMBL/GenBank/DDBJ whole genome shotgun (WGS) entry which is preliminary data.</text>
</comment>
<evidence type="ECO:0008006" key="3">
    <source>
        <dbReference type="Google" id="ProtNLM"/>
    </source>
</evidence>
<gene>
    <name evidence="1" type="ORF">San01_61610</name>
</gene>
<reference evidence="1 2" key="1">
    <citation type="submission" date="2019-10" db="EMBL/GenBank/DDBJ databases">
        <title>Whole genome shotgun sequence of Streptomyces angustmyceticus NBRC 3934.</title>
        <authorList>
            <person name="Hosoyama A."/>
            <person name="Ichikawa N."/>
            <person name="Kimura A."/>
            <person name="Kitahashi Y."/>
            <person name="Komaki H."/>
            <person name="Uohara A."/>
        </authorList>
    </citation>
    <scope>NUCLEOTIDE SEQUENCE [LARGE SCALE GENOMIC DNA]</scope>
    <source>
        <strain evidence="1 2">NBRC 3934</strain>
    </source>
</reference>
<organism evidence="1 2">
    <name type="scientific">Streptomyces angustmyceticus</name>
    <dbReference type="NCBI Taxonomy" id="285578"/>
    <lineage>
        <taxon>Bacteria</taxon>
        <taxon>Bacillati</taxon>
        <taxon>Actinomycetota</taxon>
        <taxon>Actinomycetes</taxon>
        <taxon>Kitasatosporales</taxon>
        <taxon>Streptomycetaceae</taxon>
        <taxon>Streptomyces</taxon>
    </lineage>
</organism>
<name>A0A5J4LHU8_9ACTN</name>
<dbReference type="Proteomes" id="UP000325598">
    <property type="component" value="Unassembled WGS sequence"/>
</dbReference>
<evidence type="ECO:0000313" key="2">
    <source>
        <dbReference type="Proteomes" id="UP000325598"/>
    </source>
</evidence>
<keyword evidence="2" id="KW-1185">Reference proteome</keyword>